<accession>A0A507F9X7</accession>
<evidence type="ECO:0000313" key="7">
    <source>
        <dbReference type="Proteomes" id="UP000320333"/>
    </source>
</evidence>
<keyword evidence="2" id="KW-0677">Repeat</keyword>
<evidence type="ECO:0000256" key="4">
    <source>
        <dbReference type="SAM" id="Phobius"/>
    </source>
</evidence>
<dbReference type="PROSITE" id="PS50002">
    <property type="entry name" value="SH3"/>
    <property type="match status" value="2"/>
</dbReference>
<keyword evidence="4" id="KW-0812">Transmembrane</keyword>
<dbReference type="SUPFAM" id="SSF50044">
    <property type="entry name" value="SH3-domain"/>
    <property type="match status" value="2"/>
</dbReference>
<dbReference type="AlphaFoldDB" id="A0A507F9X7"/>
<dbReference type="InterPro" id="IPR051759">
    <property type="entry name" value="LIM-SH3_domain_protein"/>
</dbReference>
<dbReference type="PANTHER" id="PTHR46218:SF4">
    <property type="entry name" value="LIM AND SH3 DOMAIN PROTEIN LASP"/>
    <property type="match status" value="1"/>
</dbReference>
<evidence type="ECO:0000313" key="6">
    <source>
        <dbReference type="EMBL" id="TPX73131.1"/>
    </source>
</evidence>
<evidence type="ECO:0000256" key="3">
    <source>
        <dbReference type="PROSITE-ProRule" id="PRU00192"/>
    </source>
</evidence>
<dbReference type="PANTHER" id="PTHR46218">
    <property type="entry name" value="LASP"/>
    <property type="match status" value="1"/>
</dbReference>
<gene>
    <name evidence="6" type="ORF">CcCBS67573_g05602</name>
</gene>
<comment type="caution">
    <text evidence="6">The sequence shown here is derived from an EMBL/GenBank/DDBJ whole genome shotgun (WGS) entry which is preliminary data.</text>
</comment>
<dbReference type="Proteomes" id="UP000320333">
    <property type="component" value="Unassembled WGS sequence"/>
</dbReference>
<keyword evidence="7" id="KW-1185">Reference proteome</keyword>
<protein>
    <recommendedName>
        <fullName evidence="5">SH3 domain-containing protein</fullName>
    </recommendedName>
</protein>
<dbReference type="OrthoDB" id="5340910at2759"/>
<evidence type="ECO:0000256" key="1">
    <source>
        <dbReference type="ARBA" id="ARBA00022443"/>
    </source>
</evidence>
<reference evidence="6 7" key="1">
    <citation type="journal article" date="2019" name="Sci. Rep.">
        <title>Comparative genomics of chytrid fungi reveal insights into the obligate biotrophic and pathogenic lifestyle of Synchytrium endobioticum.</title>
        <authorList>
            <person name="van de Vossenberg B.T.L.H."/>
            <person name="Warris S."/>
            <person name="Nguyen H.D.T."/>
            <person name="van Gent-Pelzer M.P.E."/>
            <person name="Joly D.L."/>
            <person name="van de Geest H.C."/>
            <person name="Bonants P.J.M."/>
            <person name="Smith D.S."/>
            <person name="Levesque C.A."/>
            <person name="van der Lee T.A.J."/>
        </authorList>
    </citation>
    <scope>NUCLEOTIDE SEQUENCE [LARGE SCALE GENOMIC DNA]</scope>
    <source>
        <strain evidence="6 7">CBS 675.73</strain>
    </source>
</reference>
<dbReference type="SMART" id="SM00326">
    <property type="entry name" value="SH3"/>
    <property type="match status" value="2"/>
</dbReference>
<organism evidence="6 7">
    <name type="scientific">Chytriomyces confervae</name>
    <dbReference type="NCBI Taxonomy" id="246404"/>
    <lineage>
        <taxon>Eukaryota</taxon>
        <taxon>Fungi</taxon>
        <taxon>Fungi incertae sedis</taxon>
        <taxon>Chytridiomycota</taxon>
        <taxon>Chytridiomycota incertae sedis</taxon>
        <taxon>Chytridiomycetes</taxon>
        <taxon>Chytridiales</taxon>
        <taxon>Chytriomycetaceae</taxon>
        <taxon>Chytriomyces</taxon>
    </lineage>
</organism>
<feature type="domain" description="SH3" evidence="5">
    <location>
        <begin position="351"/>
        <end position="412"/>
    </location>
</feature>
<proteinExistence type="predicted"/>
<keyword evidence="4" id="KW-1133">Transmembrane helix</keyword>
<dbReference type="EMBL" id="QEAP01000206">
    <property type="protein sequence ID" value="TPX73131.1"/>
    <property type="molecule type" value="Genomic_DNA"/>
</dbReference>
<sequence length="563" mass="60460">MGTPQRTGTCTQLRPSSPCGPRFAGLYAQPLLLNTLLQQYTEATLRYPISRACIAAVSTHCAHLNNDKAMPVLCERPLQQKSNSNFDQIDCIGALESTQCGFLDPSQFHAFCAISSTEACCQMQSEELRRRQEQVLTSIGSPGGISPSAIVMTTAGPDTAPVPAPAAAVSTPPAISLGSTTSSLNPMVIVLSSLVALVLILVVIGCCWNMKRVTDRSKQDESDLEEQPQVELVYSSRNINWASQHPSDMKMDSMKEKDRSHLFHTPPPSTQISTAPTTAMSSAATRVGYPAEAALSPSARRKRSNPTIAHRSFSFSSSNRFSVGELKRLSHWSNGRKSRGTIKSGSGASAESARIIRAKWAHVPEHEDELTIQAGEDVFVEDTFDDGWGYGMNLATGRRGFFQLVGWESPGGSVENVKRHSSVLVGGSNRASTVASRKLSKISKRTTSSSVKLEQLFSELSAGLDAMKKVQQTAPAPAVPVPAVAQAGTVQKVGSFGVIMRVMHAYSATMQDELSLVVGNDVIMLTAFEDGWAMGLEPMKGLKGVFPLACVVKVEEAHTLAGF</sequence>
<evidence type="ECO:0000259" key="5">
    <source>
        <dbReference type="PROSITE" id="PS50002"/>
    </source>
</evidence>
<evidence type="ECO:0000256" key="2">
    <source>
        <dbReference type="ARBA" id="ARBA00022737"/>
    </source>
</evidence>
<feature type="transmembrane region" description="Helical" evidence="4">
    <location>
        <begin position="187"/>
        <end position="208"/>
    </location>
</feature>
<feature type="domain" description="SH3" evidence="5">
    <location>
        <begin position="495"/>
        <end position="556"/>
    </location>
</feature>
<dbReference type="InterPro" id="IPR036028">
    <property type="entry name" value="SH3-like_dom_sf"/>
</dbReference>
<keyword evidence="4" id="KW-0472">Membrane</keyword>
<name>A0A507F9X7_9FUNG</name>
<dbReference type="InterPro" id="IPR001452">
    <property type="entry name" value="SH3_domain"/>
</dbReference>
<dbReference type="Gene3D" id="2.30.30.40">
    <property type="entry name" value="SH3 Domains"/>
    <property type="match status" value="2"/>
</dbReference>
<keyword evidence="1 3" id="KW-0728">SH3 domain</keyword>